<gene>
    <name evidence="1" type="ORF">HMPREF9726_00834</name>
</gene>
<reference evidence="1" key="1">
    <citation type="submission" date="2012-01" db="EMBL/GenBank/DDBJ databases">
        <title>The Genome Sequence of Treponema denticola H-22.</title>
        <authorList>
            <consortium name="The Broad Institute Genome Sequencing Platform"/>
            <person name="Earl A."/>
            <person name="Ward D."/>
            <person name="Feldgarden M."/>
            <person name="Gevers D."/>
            <person name="Blanton J.M."/>
            <person name="Fenno C.J."/>
            <person name="Baranova O.V."/>
            <person name="Mathney J."/>
            <person name="Dewhirst F.E."/>
            <person name="Izard J."/>
            <person name="Young S.K."/>
            <person name="Zeng Q."/>
            <person name="Gargeya S."/>
            <person name="Fitzgerald M."/>
            <person name="Haas B."/>
            <person name="Abouelleil A."/>
            <person name="Alvarado L."/>
            <person name="Arachchi H.M."/>
            <person name="Berlin A."/>
            <person name="Chapman S.B."/>
            <person name="Gearin G."/>
            <person name="Goldberg J."/>
            <person name="Griggs A."/>
            <person name="Gujja S."/>
            <person name="Hansen M."/>
            <person name="Heiman D."/>
            <person name="Howarth C."/>
            <person name="Larimer J."/>
            <person name="Lui A."/>
            <person name="MacDonald P.J.P."/>
            <person name="McCowen C."/>
            <person name="Montmayeur A."/>
            <person name="Murphy C."/>
            <person name="Neiman D."/>
            <person name="Pearson M."/>
            <person name="Priest M."/>
            <person name="Roberts A."/>
            <person name="Saif S."/>
            <person name="Shea T."/>
            <person name="Sisk P."/>
            <person name="Stolte C."/>
            <person name="Sykes S."/>
            <person name="Wortman J."/>
            <person name="Nusbaum C."/>
            <person name="Birren B."/>
        </authorList>
    </citation>
    <scope>NUCLEOTIDE SEQUENCE [LARGE SCALE GENOMIC DNA]</scope>
    <source>
        <strain evidence="1">H-22</strain>
    </source>
</reference>
<dbReference type="HOGENOM" id="CLU_179358_0_0_12"/>
<dbReference type="PATRIC" id="fig|999432.5.peg.866"/>
<dbReference type="RefSeq" id="WP_002683708.1">
    <property type="nucleotide sequence ID" value="NZ_CM001795.1"/>
</dbReference>
<name>A0A0E2EJE1_TREDN</name>
<organism evidence="1">
    <name type="scientific">Treponema denticola H-22</name>
    <dbReference type="NCBI Taxonomy" id="999432"/>
    <lineage>
        <taxon>Bacteria</taxon>
        <taxon>Pseudomonadati</taxon>
        <taxon>Spirochaetota</taxon>
        <taxon>Spirochaetia</taxon>
        <taxon>Spirochaetales</taxon>
        <taxon>Treponemataceae</taxon>
        <taxon>Treponema</taxon>
    </lineage>
</organism>
<dbReference type="AlphaFoldDB" id="A0A0E2EJE1"/>
<sequence>MPQISLYVKESHFEKIEKAAKNANKSISGWVLEKILPQIEPSYSKEFINLFGSVDDKTFQRPEQPKWEDDSPREFL</sequence>
<evidence type="ECO:0008006" key="2">
    <source>
        <dbReference type="Google" id="ProtNLM"/>
    </source>
</evidence>
<evidence type="ECO:0000313" key="1">
    <source>
        <dbReference type="EMBL" id="EMB35068.1"/>
    </source>
</evidence>
<protein>
    <recommendedName>
        <fullName evidence="2">Toxin-antitoxin system, antitoxin component, ribbon-helix-helix domain protein</fullName>
    </recommendedName>
</protein>
<comment type="caution">
    <text evidence="1">The sequence shown here is derived from an EMBL/GenBank/DDBJ whole genome shotgun (WGS) entry which is preliminary data.</text>
</comment>
<proteinExistence type="predicted"/>
<dbReference type="Proteomes" id="UP000011705">
    <property type="component" value="Chromosome"/>
</dbReference>
<accession>A0A0E2EJE1</accession>
<dbReference type="EMBL" id="AGDV01000006">
    <property type="protein sequence ID" value="EMB35068.1"/>
    <property type="molecule type" value="Genomic_DNA"/>
</dbReference>